<accession>A0A2N3G455</accession>
<dbReference type="Pfam" id="PF13549">
    <property type="entry name" value="ATP-grasp_5"/>
    <property type="match status" value="1"/>
</dbReference>
<name>A0A2N3G455_9ACTN</name>
<sequence length="231" mass="24407">METDTLIRKALESKQTTLSERDSKLLIEKYGITVAREKLATSPDEAVAAAGESGYPVVLKACGPGISHKTERELVVVGVKTDAEVLEAYDRIVGNLAGAPREGVLVGKMVSGERELVIGLVRDPQFGPCVMFGLGGIFTEILDDTVFRVAPITENDALSMMNDIKASAILGPVRGKSPADRKKLAQALVGLGRIGVEMDSVAEIDVNPLIITDDGEPVAVDALVVLAAKQA</sequence>
<feature type="domain" description="ATP-grasp" evidence="5">
    <location>
        <begin position="24"/>
        <end position="61"/>
    </location>
</feature>
<organism evidence="6 7">
    <name type="scientific">Candidatus Anoxymicrobium japonicum</name>
    <dbReference type="NCBI Taxonomy" id="2013648"/>
    <lineage>
        <taxon>Bacteria</taxon>
        <taxon>Bacillati</taxon>
        <taxon>Actinomycetota</taxon>
        <taxon>Candidatus Geothermincolia</taxon>
        <taxon>Candidatus Geothermincolales</taxon>
        <taxon>Candidatus Anoxymicrobiaceae</taxon>
        <taxon>Candidatus Anoxymicrobium</taxon>
    </lineage>
</organism>
<keyword evidence="3 4" id="KW-0067">ATP-binding</keyword>
<dbReference type="PANTHER" id="PTHR43334">
    <property type="entry name" value="ACETATE--COA LIGASE [ADP-FORMING]"/>
    <property type="match status" value="1"/>
</dbReference>
<dbReference type="SUPFAM" id="SSF56059">
    <property type="entry name" value="Glutathione synthetase ATP-binding domain-like"/>
    <property type="match status" value="1"/>
</dbReference>
<dbReference type="GO" id="GO:0005524">
    <property type="term" value="F:ATP binding"/>
    <property type="evidence" value="ECO:0007669"/>
    <property type="project" value="UniProtKB-UniRule"/>
</dbReference>
<evidence type="ECO:0000256" key="3">
    <source>
        <dbReference type="ARBA" id="ARBA00022840"/>
    </source>
</evidence>
<dbReference type="Proteomes" id="UP000233654">
    <property type="component" value="Unassembled WGS sequence"/>
</dbReference>
<dbReference type="Gene3D" id="3.30.1490.20">
    <property type="entry name" value="ATP-grasp fold, A domain"/>
    <property type="match status" value="1"/>
</dbReference>
<evidence type="ECO:0000313" key="6">
    <source>
        <dbReference type="EMBL" id="PKQ27510.1"/>
    </source>
</evidence>
<dbReference type="PROSITE" id="PS50975">
    <property type="entry name" value="ATP_GRASP"/>
    <property type="match status" value="1"/>
</dbReference>
<evidence type="ECO:0000256" key="1">
    <source>
        <dbReference type="ARBA" id="ARBA00022598"/>
    </source>
</evidence>
<dbReference type="AlphaFoldDB" id="A0A2N3G455"/>
<evidence type="ECO:0000256" key="4">
    <source>
        <dbReference type="PROSITE-ProRule" id="PRU00409"/>
    </source>
</evidence>
<comment type="caution">
    <text evidence="6">The sequence shown here is derived from an EMBL/GenBank/DDBJ whole genome shotgun (WGS) entry which is preliminary data.</text>
</comment>
<keyword evidence="1 6" id="KW-0436">Ligase</keyword>
<dbReference type="GO" id="GO:0046872">
    <property type="term" value="F:metal ion binding"/>
    <property type="evidence" value="ECO:0007669"/>
    <property type="project" value="InterPro"/>
</dbReference>
<protein>
    <submittedName>
        <fullName evidence="6">Carboxylate--amine ligase</fullName>
    </submittedName>
</protein>
<dbReference type="InterPro" id="IPR011761">
    <property type="entry name" value="ATP-grasp"/>
</dbReference>
<dbReference type="PANTHER" id="PTHR43334:SF1">
    <property type="entry name" value="3-HYDROXYPROPIONATE--COA LIGASE [ADP-FORMING]"/>
    <property type="match status" value="1"/>
</dbReference>
<reference evidence="6 7" key="1">
    <citation type="journal article" date="2017" name="ISME J.">
        <title>Potential for microbial H2 and metal transformations associated with novel bacteria and archaea in deep terrestrial subsurface sediments.</title>
        <authorList>
            <person name="Hernsdorf A.W."/>
            <person name="Amano Y."/>
            <person name="Miyakawa K."/>
            <person name="Ise K."/>
            <person name="Suzuki Y."/>
            <person name="Anantharaman K."/>
            <person name="Probst A."/>
            <person name="Burstein D."/>
            <person name="Thomas B.C."/>
            <person name="Banfield J.F."/>
        </authorList>
    </citation>
    <scope>NUCLEOTIDE SEQUENCE [LARGE SCALE GENOMIC DNA]</scope>
    <source>
        <strain evidence="6">HGW-Actinobacteria-3</strain>
    </source>
</reference>
<evidence type="ECO:0000256" key="2">
    <source>
        <dbReference type="ARBA" id="ARBA00022741"/>
    </source>
</evidence>
<evidence type="ECO:0000259" key="5">
    <source>
        <dbReference type="PROSITE" id="PS50975"/>
    </source>
</evidence>
<gene>
    <name evidence="6" type="ORF">CVT63_07620</name>
</gene>
<evidence type="ECO:0000313" key="7">
    <source>
        <dbReference type="Proteomes" id="UP000233654"/>
    </source>
</evidence>
<dbReference type="Gene3D" id="3.30.470.20">
    <property type="entry name" value="ATP-grasp fold, B domain"/>
    <property type="match status" value="1"/>
</dbReference>
<dbReference type="GO" id="GO:0016874">
    <property type="term" value="F:ligase activity"/>
    <property type="evidence" value="ECO:0007669"/>
    <property type="project" value="UniProtKB-KW"/>
</dbReference>
<dbReference type="InterPro" id="IPR051538">
    <property type="entry name" value="Acyl-CoA_Synth/Transferase"/>
</dbReference>
<keyword evidence="2 4" id="KW-0547">Nucleotide-binding</keyword>
<dbReference type="EMBL" id="PHEX01000086">
    <property type="protein sequence ID" value="PKQ27510.1"/>
    <property type="molecule type" value="Genomic_DNA"/>
</dbReference>
<dbReference type="InterPro" id="IPR013815">
    <property type="entry name" value="ATP_grasp_subdomain_1"/>
</dbReference>
<proteinExistence type="predicted"/>